<reference evidence="2 3" key="1">
    <citation type="submission" date="2019-04" db="EMBL/GenBank/DDBJ databases">
        <title>Sphingomonas psychrotolerans sp. nov., isolated from soil in the Tianshan Mountains, Xinjiang, China.</title>
        <authorList>
            <person name="Luo Y."/>
            <person name="Sheng H."/>
        </authorList>
    </citation>
    <scope>NUCLEOTIDE SEQUENCE [LARGE SCALE GENOMIC DNA]</scope>
    <source>
        <strain evidence="2 3">ZFGT-11</strain>
    </source>
</reference>
<dbReference type="AlphaFoldDB" id="A0A4S1XIR9"/>
<evidence type="ECO:0000313" key="2">
    <source>
        <dbReference type="EMBL" id="TGX55006.1"/>
    </source>
</evidence>
<organism evidence="2 3">
    <name type="scientific">Sphingomonas gei</name>
    <dbReference type="NCBI Taxonomy" id="1395960"/>
    <lineage>
        <taxon>Bacteria</taxon>
        <taxon>Pseudomonadati</taxon>
        <taxon>Pseudomonadota</taxon>
        <taxon>Alphaproteobacteria</taxon>
        <taxon>Sphingomonadales</taxon>
        <taxon>Sphingomonadaceae</taxon>
        <taxon>Sphingomonas</taxon>
    </lineage>
</organism>
<evidence type="ECO:0008006" key="4">
    <source>
        <dbReference type="Google" id="ProtNLM"/>
    </source>
</evidence>
<dbReference type="Proteomes" id="UP000306147">
    <property type="component" value="Unassembled WGS sequence"/>
</dbReference>
<keyword evidence="3" id="KW-1185">Reference proteome</keyword>
<sequence length="129" mass="14119">MEFRFRIPTGETEELTDPAPILARIREDGSAFWNIGSGDAGIETGSPYAPLTLELYFDGEAHFQLRYTTPDGDSVTARDPRHGKASATIKVGGTPMKLAPGTLQPREAAAEIVRHFCATGEKHPDYAWE</sequence>
<dbReference type="EMBL" id="SRXT01000002">
    <property type="protein sequence ID" value="TGX55006.1"/>
    <property type="molecule type" value="Genomic_DNA"/>
</dbReference>
<dbReference type="OrthoDB" id="5188238at2"/>
<gene>
    <name evidence="2" type="ORF">E5A73_06090</name>
</gene>
<protein>
    <recommendedName>
        <fullName evidence="4">Immunity protein Imm1</fullName>
    </recommendedName>
</protein>
<evidence type="ECO:0000313" key="3">
    <source>
        <dbReference type="Proteomes" id="UP000306147"/>
    </source>
</evidence>
<evidence type="ECO:0000256" key="1">
    <source>
        <dbReference type="SAM" id="MobiDB-lite"/>
    </source>
</evidence>
<dbReference type="RefSeq" id="WP_135962900.1">
    <property type="nucleotide sequence ID" value="NZ_SRXT01000002.1"/>
</dbReference>
<comment type="caution">
    <text evidence="2">The sequence shown here is derived from an EMBL/GenBank/DDBJ whole genome shotgun (WGS) entry which is preliminary data.</text>
</comment>
<name>A0A4S1XIR9_9SPHN</name>
<proteinExistence type="predicted"/>
<accession>A0A4S1XIR9</accession>
<feature type="region of interest" description="Disordered" evidence="1">
    <location>
        <begin position="72"/>
        <end position="99"/>
    </location>
</feature>